<accession>A0ACD5XYH4</accession>
<reference evidence="1" key="1">
    <citation type="submission" date="2021-05" db="EMBL/GenBank/DDBJ databases">
        <authorList>
            <person name="Scholz U."/>
            <person name="Mascher M."/>
            <person name="Fiebig A."/>
        </authorList>
    </citation>
    <scope>NUCLEOTIDE SEQUENCE [LARGE SCALE GENOMIC DNA]</scope>
</reference>
<evidence type="ECO:0000313" key="2">
    <source>
        <dbReference type="Proteomes" id="UP001732700"/>
    </source>
</evidence>
<name>A0ACD5XYH4_AVESA</name>
<dbReference type="Proteomes" id="UP001732700">
    <property type="component" value="Chromosome 5C"/>
</dbReference>
<organism evidence="1 2">
    <name type="scientific">Avena sativa</name>
    <name type="common">Oat</name>
    <dbReference type="NCBI Taxonomy" id="4498"/>
    <lineage>
        <taxon>Eukaryota</taxon>
        <taxon>Viridiplantae</taxon>
        <taxon>Streptophyta</taxon>
        <taxon>Embryophyta</taxon>
        <taxon>Tracheophyta</taxon>
        <taxon>Spermatophyta</taxon>
        <taxon>Magnoliopsida</taxon>
        <taxon>Liliopsida</taxon>
        <taxon>Poales</taxon>
        <taxon>Poaceae</taxon>
        <taxon>BOP clade</taxon>
        <taxon>Pooideae</taxon>
        <taxon>Poodae</taxon>
        <taxon>Poeae</taxon>
        <taxon>Poeae Chloroplast Group 1 (Aveneae type)</taxon>
        <taxon>Aveninae</taxon>
        <taxon>Avena</taxon>
    </lineage>
</organism>
<evidence type="ECO:0000313" key="1">
    <source>
        <dbReference type="EnsemblPlants" id="AVESA.00010b.r2.5CG0871850.1.CDS"/>
    </source>
</evidence>
<protein>
    <submittedName>
        <fullName evidence="1">Uncharacterized protein</fullName>
    </submittedName>
</protein>
<dbReference type="EnsemblPlants" id="AVESA.00010b.r2.5CG0871850.1">
    <property type="protein sequence ID" value="AVESA.00010b.r2.5CG0871850.1.CDS"/>
    <property type="gene ID" value="AVESA.00010b.r2.5CG0871850"/>
</dbReference>
<proteinExistence type="predicted"/>
<reference evidence="1" key="2">
    <citation type="submission" date="2025-09" db="UniProtKB">
        <authorList>
            <consortium name="EnsemblPlants"/>
        </authorList>
    </citation>
    <scope>IDENTIFICATION</scope>
</reference>
<sequence>MVVSTRGDSAAASTDAVGAPSRMDCALNRVRDVLEPVGETLAVVTCVFGIVAGVVEIIRDVRYIVNSARDALDHGDGGGLPSKSGGAVDLAGYASASAGLERKLIHAGERDHIMATAN</sequence>
<keyword evidence="2" id="KW-1185">Reference proteome</keyword>